<gene>
    <name evidence="10" type="primary">fepG</name>
    <name evidence="10" type="ORF">GCM10009675_50690</name>
</gene>
<evidence type="ECO:0000256" key="9">
    <source>
        <dbReference type="SAM" id="Phobius"/>
    </source>
</evidence>
<comment type="caution">
    <text evidence="10">The sequence shown here is derived from an EMBL/GenBank/DDBJ whole genome shotgun (WGS) entry which is preliminary data.</text>
</comment>
<keyword evidence="4" id="KW-1003">Cell membrane</keyword>
<dbReference type="CDD" id="cd06550">
    <property type="entry name" value="TM_ABC_iron-siderophores_like"/>
    <property type="match status" value="1"/>
</dbReference>
<keyword evidence="11" id="KW-1185">Reference proteome</keyword>
<dbReference type="EMBL" id="BAAALM010000023">
    <property type="protein sequence ID" value="GAA1221717.1"/>
    <property type="molecule type" value="Genomic_DNA"/>
</dbReference>
<evidence type="ECO:0000313" key="11">
    <source>
        <dbReference type="Proteomes" id="UP001500467"/>
    </source>
</evidence>
<name>A0ABN1VVH8_9PSEU</name>
<feature type="region of interest" description="Disordered" evidence="8">
    <location>
        <begin position="1"/>
        <end position="27"/>
    </location>
</feature>
<evidence type="ECO:0000256" key="4">
    <source>
        <dbReference type="ARBA" id="ARBA00022475"/>
    </source>
</evidence>
<organism evidence="10 11">
    <name type="scientific">Prauserella alba</name>
    <dbReference type="NCBI Taxonomy" id="176898"/>
    <lineage>
        <taxon>Bacteria</taxon>
        <taxon>Bacillati</taxon>
        <taxon>Actinomycetota</taxon>
        <taxon>Actinomycetes</taxon>
        <taxon>Pseudonocardiales</taxon>
        <taxon>Pseudonocardiaceae</taxon>
        <taxon>Prauserella</taxon>
    </lineage>
</organism>
<evidence type="ECO:0000256" key="7">
    <source>
        <dbReference type="ARBA" id="ARBA00023136"/>
    </source>
</evidence>
<dbReference type="Pfam" id="PF01032">
    <property type="entry name" value="FecCD"/>
    <property type="match status" value="1"/>
</dbReference>
<dbReference type="InterPro" id="IPR000522">
    <property type="entry name" value="ABC_transptr_permease_BtuC"/>
</dbReference>
<feature type="transmembrane region" description="Helical" evidence="9">
    <location>
        <begin position="231"/>
        <end position="253"/>
    </location>
</feature>
<feature type="transmembrane region" description="Helical" evidence="9">
    <location>
        <begin position="186"/>
        <end position="205"/>
    </location>
</feature>
<accession>A0ABN1VVH8</accession>
<evidence type="ECO:0000256" key="2">
    <source>
        <dbReference type="ARBA" id="ARBA00007935"/>
    </source>
</evidence>
<dbReference type="Proteomes" id="UP001500467">
    <property type="component" value="Unassembled WGS sequence"/>
</dbReference>
<dbReference type="PANTHER" id="PTHR30472">
    <property type="entry name" value="FERRIC ENTEROBACTIN TRANSPORT SYSTEM PERMEASE PROTEIN"/>
    <property type="match status" value="1"/>
</dbReference>
<feature type="transmembrane region" description="Helical" evidence="9">
    <location>
        <begin position="313"/>
        <end position="334"/>
    </location>
</feature>
<evidence type="ECO:0000256" key="3">
    <source>
        <dbReference type="ARBA" id="ARBA00022448"/>
    </source>
</evidence>
<evidence type="ECO:0000256" key="6">
    <source>
        <dbReference type="ARBA" id="ARBA00022989"/>
    </source>
</evidence>
<sequence>MTDTQRHDTQRQETQRSDTRETPESTLLRRTSAVRVPVRGRAWFVERRTITLVVGCVVAMLALGFVGLSYGTSWATPGEVFGALTGLEPSVVIAEWRAPRVVAGMLFGAALGVAGAIFQNLTRNPMGSPDIIGLDAGAYTGALLVMTVFAGASTTVAFGAVAGGLVTAALVYSLSRSNGLSGMRLVVIGIAVNAMVTALNNWLVLRAELEVAMAAVGWNSGSLNGIDWEDLLVPFTVIALLLAVIGLRASALQQSALGDSIAVSTGVPLERQRLLMVLVGVGCTATVTAVAGPVMFVALAAPQIGRRLAKAPGVPLLPAALTGAVLLQLADLIAQMLLAPVSLPVGVVTTAIGGGYLIWLLAQEVRRR</sequence>
<dbReference type="Gene3D" id="1.10.3470.10">
    <property type="entry name" value="ABC transporter involved in vitamin B12 uptake, BtuC"/>
    <property type="match status" value="1"/>
</dbReference>
<feature type="transmembrane region" description="Helical" evidence="9">
    <location>
        <begin position="156"/>
        <end position="174"/>
    </location>
</feature>
<keyword evidence="7 9" id="KW-0472">Membrane</keyword>
<proteinExistence type="inferred from homology"/>
<reference evidence="10 11" key="1">
    <citation type="journal article" date="2019" name="Int. J. Syst. Evol. Microbiol.">
        <title>The Global Catalogue of Microorganisms (GCM) 10K type strain sequencing project: providing services to taxonomists for standard genome sequencing and annotation.</title>
        <authorList>
            <consortium name="The Broad Institute Genomics Platform"/>
            <consortium name="The Broad Institute Genome Sequencing Center for Infectious Disease"/>
            <person name="Wu L."/>
            <person name="Ma J."/>
        </authorList>
    </citation>
    <scope>NUCLEOTIDE SEQUENCE [LARGE SCALE GENOMIC DNA]</scope>
    <source>
        <strain evidence="10 11">JCM 13022</strain>
    </source>
</reference>
<dbReference type="InterPro" id="IPR037294">
    <property type="entry name" value="ABC_BtuC-like"/>
</dbReference>
<keyword evidence="6 9" id="KW-1133">Transmembrane helix</keyword>
<feature type="compositionally biased region" description="Basic and acidic residues" evidence="8">
    <location>
        <begin position="1"/>
        <end position="23"/>
    </location>
</feature>
<feature type="transmembrane region" description="Helical" evidence="9">
    <location>
        <begin position="274"/>
        <end position="301"/>
    </location>
</feature>
<keyword evidence="5 9" id="KW-0812">Transmembrane</keyword>
<evidence type="ECO:0000256" key="5">
    <source>
        <dbReference type="ARBA" id="ARBA00022692"/>
    </source>
</evidence>
<comment type="subcellular location">
    <subcellularLocation>
        <location evidence="1">Cell membrane</location>
        <topology evidence="1">Multi-pass membrane protein</topology>
    </subcellularLocation>
</comment>
<keyword evidence="3" id="KW-0813">Transport</keyword>
<feature type="transmembrane region" description="Helical" evidence="9">
    <location>
        <begin position="49"/>
        <end position="70"/>
    </location>
</feature>
<evidence type="ECO:0000256" key="1">
    <source>
        <dbReference type="ARBA" id="ARBA00004651"/>
    </source>
</evidence>
<feature type="transmembrane region" description="Helical" evidence="9">
    <location>
        <begin position="341"/>
        <end position="362"/>
    </location>
</feature>
<feature type="transmembrane region" description="Helical" evidence="9">
    <location>
        <begin position="101"/>
        <end position="119"/>
    </location>
</feature>
<evidence type="ECO:0000256" key="8">
    <source>
        <dbReference type="SAM" id="MobiDB-lite"/>
    </source>
</evidence>
<comment type="similarity">
    <text evidence="2">Belongs to the binding-protein-dependent transport system permease family. FecCD subfamily.</text>
</comment>
<evidence type="ECO:0000313" key="10">
    <source>
        <dbReference type="EMBL" id="GAA1221717.1"/>
    </source>
</evidence>
<dbReference type="PANTHER" id="PTHR30472:SF24">
    <property type="entry name" value="FERRIC ENTEROBACTIN TRANSPORT SYSTEM PERMEASE PROTEIN FEPG"/>
    <property type="match status" value="1"/>
</dbReference>
<protein>
    <submittedName>
        <fullName evidence="10">Iron-enterobactin ABC transporter permease</fullName>
    </submittedName>
</protein>
<dbReference type="SUPFAM" id="SSF81345">
    <property type="entry name" value="ABC transporter involved in vitamin B12 uptake, BtuC"/>
    <property type="match status" value="1"/>
</dbReference>